<dbReference type="GO" id="GO:0016829">
    <property type="term" value="F:lyase activity"/>
    <property type="evidence" value="ECO:0007669"/>
    <property type="project" value="UniProtKB-KW"/>
</dbReference>
<dbReference type="Gene3D" id="3.90.1140.10">
    <property type="entry name" value="Cyclic phosphodiesterase"/>
    <property type="match status" value="1"/>
</dbReference>
<comment type="function">
    <text evidence="5">Phosphodiesterase responsible for the U6 snRNA 3' end processing. Acts as an exoribonuclease (RNase) responsible for trimming the poly(U) tract of the last nucleotides in the pre-U6 snRNA molecule, leading to the formation of mature U6 snRNA.</text>
</comment>
<dbReference type="GO" id="GO:0034477">
    <property type="term" value="P:U6 snRNA 3'-end processing"/>
    <property type="evidence" value="ECO:0007669"/>
    <property type="project" value="UniProtKB-UniRule"/>
</dbReference>
<keyword evidence="6" id="KW-0175">Coiled coil</keyword>
<evidence type="ECO:0000256" key="3">
    <source>
        <dbReference type="ARBA" id="ARBA00023239"/>
    </source>
</evidence>
<sequence length="317" mass="35562">MALVQYSDSESEEDSSQSESPSRPAKRPRPHSTATTVSSLPPLPRAFHDLYASSTRISVKDDPSLHGGRKRVIPHVEGNWPTHIYLEWYPTNEELAILSDVIEQFERKLRKSNVEIHSLLRSDLGAQLPLHISLSRPVVLRTEQKQSFLETFQSTIQDAHIQTFNIGTESLHCVSNYEKTRWFYVLRVKRPANDPLNHLLRLSNQSLALFGQPPLYEASPHIPDADAGSSGPVQQQRQNKANGRTESTDYSRCFHISVAWSLAEPSPDTRSRIANIDLRKLGDLSIRFDCVKAKIGNNITSIPLLAGISDQKGIGEL</sequence>
<dbReference type="AlphaFoldDB" id="A0A5N5XEC4"/>
<proteinExistence type="inferred from homology"/>
<keyword evidence="3" id="KW-0456">Lyase</keyword>
<evidence type="ECO:0000256" key="1">
    <source>
        <dbReference type="ARBA" id="ARBA00022722"/>
    </source>
</evidence>
<dbReference type="GO" id="GO:0005634">
    <property type="term" value="C:nucleus"/>
    <property type="evidence" value="ECO:0007669"/>
    <property type="project" value="UniProtKB-SubCell"/>
</dbReference>
<dbReference type="OrthoDB" id="49151at2759"/>
<dbReference type="InterPro" id="IPR027521">
    <property type="entry name" value="Usb1"/>
</dbReference>
<feature type="active site" description="Proton donor/acceptor" evidence="5">
    <location>
        <position position="131"/>
    </location>
</feature>
<reference evidence="8 9" key="1">
    <citation type="submission" date="2019-04" db="EMBL/GenBank/DDBJ databases">
        <title>Friends and foes A comparative genomics study of 23 Aspergillus species from section Flavi.</title>
        <authorList>
            <consortium name="DOE Joint Genome Institute"/>
            <person name="Kjaerbolling I."/>
            <person name="Vesth T."/>
            <person name="Frisvad J.C."/>
            <person name="Nybo J.L."/>
            <person name="Theobald S."/>
            <person name="Kildgaard S."/>
            <person name="Isbrandt T."/>
            <person name="Kuo A."/>
            <person name="Sato A."/>
            <person name="Lyhne E.K."/>
            <person name="Kogle M.E."/>
            <person name="Wiebenga A."/>
            <person name="Kun R.S."/>
            <person name="Lubbers R.J."/>
            <person name="Makela M.R."/>
            <person name="Barry K."/>
            <person name="Chovatia M."/>
            <person name="Clum A."/>
            <person name="Daum C."/>
            <person name="Haridas S."/>
            <person name="He G."/>
            <person name="LaButti K."/>
            <person name="Lipzen A."/>
            <person name="Mondo S."/>
            <person name="Riley R."/>
            <person name="Salamov A."/>
            <person name="Simmons B.A."/>
            <person name="Magnuson J.K."/>
            <person name="Henrissat B."/>
            <person name="Mortensen U.H."/>
            <person name="Larsen T.O."/>
            <person name="Devries R.P."/>
            <person name="Grigoriev I.V."/>
            <person name="Machida M."/>
            <person name="Baker S.E."/>
            <person name="Andersen M.R."/>
        </authorList>
    </citation>
    <scope>NUCLEOTIDE SEQUENCE [LARGE SCALE GENOMIC DNA]</scope>
    <source>
        <strain evidence="8 9">CBS 151.66</strain>
    </source>
</reference>
<dbReference type="EMBL" id="ML732164">
    <property type="protein sequence ID" value="KAB8077884.1"/>
    <property type="molecule type" value="Genomic_DNA"/>
</dbReference>
<comment type="similarity">
    <text evidence="5">Belongs to the 2H phosphoesterase superfamily. USB1 family.</text>
</comment>
<dbReference type="GO" id="GO:1990838">
    <property type="term" value="F:poly(U)-specific exoribonuclease activity, producing 3' uridine cyclic phosphate ends"/>
    <property type="evidence" value="ECO:0007669"/>
    <property type="project" value="UniProtKB-UniRule"/>
</dbReference>
<feature type="region of interest" description="Disordered" evidence="7">
    <location>
        <begin position="1"/>
        <end position="41"/>
    </location>
</feature>
<evidence type="ECO:0000256" key="7">
    <source>
        <dbReference type="SAM" id="MobiDB-lite"/>
    </source>
</evidence>
<gene>
    <name evidence="5" type="primary">USB1</name>
    <name evidence="8" type="ORF">BDV29DRAFT_167631</name>
</gene>
<comment type="subcellular location">
    <subcellularLocation>
        <location evidence="5">Nucleus</location>
    </subcellularLocation>
</comment>
<dbReference type="PANTHER" id="PTHR13522">
    <property type="entry name" value="U6 SNRNA PHOSPHODIESTERASE 1"/>
    <property type="match status" value="1"/>
</dbReference>
<evidence type="ECO:0000256" key="4">
    <source>
        <dbReference type="ARBA" id="ARBA00023242"/>
    </source>
</evidence>
<accession>A0A5N5XEC4</accession>
<feature type="compositionally biased region" description="Polar residues" evidence="7">
    <location>
        <begin position="231"/>
        <end position="246"/>
    </location>
</feature>
<dbReference type="Proteomes" id="UP000326565">
    <property type="component" value="Unassembled WGS sequence"/>
</dbReference>
<dbReference type="HAMAP" id="MF_03040">
    <property type="entry name" value="USB1"/>
    <property type="match status" value="1"/>
</dbReference>
<dbReference type="Pfam" id="PF09749">
    <property type="entry name" value="HVSL"/>
    <property type="match status" value="1"/>
</dbReference>
<evidence type="ECO:0000256" key="6">
    <source>
        <dbReference type="SAM" id="Coils"/>
    </source>
</evidence>
<keyword evidence="9" id="KW-1185">Reference proteome</keyword>
<protein>
    <recommendedName>
        <fullName evidence="5">U6 snRNA phosphodiesterase</fullName>
        <ecNumber evidence="5">3.1.4.-</ecNumber>
    </recommendedName>
</protein>
<evidence type="ECO:0000256" key="2">
    <source>
        <dbReference type="ARBA" id="ARBA00022801"/>
    </source>
</evidence>
<dbReference type="EC" id="3.1.4.-" evidence="5"/>
<keyword evidence="4 5" id="KW-0539">Nucleus</keyword>
<evidence type="ECO:0000313" key="8">
    <source>
        <dbReference type="EMBL" id="KAB8077884.1"/>
    </source>
</evidence>
<name>A0A5N5XEC4_9EURO</name>
<feature type="coiled-coil region" evidence="6">
    <location>
        <begin position="95"/>
        <end position="122"/>
    </location>
</feature>
<organism evidence="8 9">
    <name type="scientific">Aspergillus leporis</name>
    <dbReference type="NCBI Taxonomy" id="41062"/>
    <lineage>
        <taxon>Eukaryota</taxon>
        <taxon>Fungi</taxon>
        <taxon>Dikarya</taxon>
        <taxon>Ascomycota</taxon>
        <taxon>Pezizomycotina</taxon>
        <taxon>Eurotiomycetes</taxon>
        <taxon>Eurotiomycetidae</taxon>
        <taxon>Eurotiales</taxon>
        <taxon>Aspergillaceae</taxon>
        <taxon>Aspergillus</taxon>
        <taxon>Aspergillus subgen. Circumdati</taxon>
    </lineage>
</organism>
<feature type="active site" description="Proton donor/acceptor" evidence="5">
    <location>
        <position position="255"/>
    </location>
</feature>
<evidence type="ECO:0000256" key="5">
    <source>
        <dbReference type="HAMAP-Rule" id="MF_03040"/>
    </source>
</evidence>
<keyword evidence="2 5" id="KW-0378">Hydrolase</keyword>
<feature type="region of interest" description="Disordered" evidence="7">
    <location>
        <begin position="220"/>
        <end position="246"/>
    </location>
</feature>
<keyword evidence="1 5" id="KW-0540">Nuclease</keyword>
<evidence type="ECO:0000313" key="9">
    <source>
        <dbReference type="Proteomes" id="UP000326565"/>
    </source>
</evidence>
<dbReference type="PANTHER" id="PTHR13522:SF3">
    <property type="entry name" value="U6 SNRNA PHOSPHODIESTERASE 1"/>
    <property type="match status" value="1"/>
</dbReference>